<evidence type="ECO:0000256" key="1">
    <source>
        <dbReference type="ARBA" id="ARBA00022801"/>
    </source>
</evidence>
<dbReference type="GO" id="GO:0005737">
    <property type="term" value="C:cytoplasm"/>
    <property type="evidence" value="ECO:0007669"/>
    <property type="project" value="TreeGrafter"/>
</dbReference>
<dbReference type="PANTHER" id="PTHR12187:SF11">
    <property type="entry name" value="PHOSPHATIDYLINOSITOL-3,4-BISPHOSPHATE 4-PHOSPHATASE"/>
    <property type="match status" value="1"/>
</dbReference>
<keyword evidence="2" id="KW-0443">Lipid metabolism</keyword>
<dbReference type="AlphaFoldDB" id="A0A183PE51"/>
<name>A0A183PE51_9TREM</name>
<organism evidence="3 4">
    <name type="scientific">Schistosoma mattheei</name>
    <dbReference type="NCBI Taxonomy" id="31246"/>
    <lineage>
        <taxon>Eukaryota</taxon>
        <taxon>Metazoa</taxon>
        <taxon>Spiralia</taxon>
        <taxon>Lophotrochozoa</taxon>
        <taxon>Platyhelminthes</taxon>
        <taxon>Trematoda</taxon>
        <taxon>Digenea</taxon>
        <taxon>Strigeidida</taxon>
        <taxon>Schistosomatoidea</taxon>
        <taxon>Schistosomatidae</taxon>
        <taxon>Schistosoma</taxon>
    </lineage>
</organism>
<evidence type="ECO:0000313" key="4">
    <source>
        <dbReference type="Proteomes" id="UP000269396"/>
    </source>
</evidence>
<dbReference type="GO" id="GO:0016316">
    <property type="term" value="F:phosphatidylinositol-3,4-bisphosphate 4-phosphatase activity"/>
    <property type="evidence" value="ECO:0007669"/>
    <property type="project" value="InterPro"/>
</dbReference>
<dbReference type="PANTHER" id="PTHR12187">
    <property type="entry name" value="AGAP000124-PA"/>
    <property type="match status" value="1"/>
</dbReference>
<dbReference type="STRING" id="31246.A0A183PE51"/>
<proteinExistence type="predicted"/>
<dbReference type="Proteomes" id="UP000269396">
    <property type="component" value="Unassembled WGS sequence"/>
</dbReference>
<gene>
    <name evidence="3" type="ORF">SMTD_LOCUS12637</name>
</gene>
<reference evidence="3 4" key="1">
    <citation type="submission" date="2018-11" db="EMBL/GenBank/DDBJ databases">
        <authorList>
            <consortium name="Pathogen Informatics"/>
        </authorList>
    </citation>
    <scope>NUCLEOTIDE SEQUENCE [LARGE SCALE GENOMIC DNA]</scope>
    <source>
        <strain>Denwood</strain>
        <strain evidence="4">Zambia</strain>
    </source>
</reference>
<protein>
    <submittedName>
        <fullName evidence="3">Uncharacterized protein</fullName>
    </submittedName>
</protein>
<keyword evidence="1" id="KW-0378">Hydrolase</keyword>
<sequence length="413" mass="45830">MLSLRSVCDNLLSKRYKFQDSIGETMHIIEFMGESKLCYAFPIEYLKTLIQSEYLIYDSLSRTGSVSFVLNLGFKMCASLVSIYHSLILVKQGKHSHSRCPLFKSSNERANPRYDFVPTNLHVNQIALTDVDGQLVSSHNIISVGAFSLASRRYKSGGLFRMAFDTMITPTRTYPPSELSYLNLSSESPVASATCLLNTKPIGKAMDLLYRGTHSIALLRSDLAGLIQRLNAPGQAEPLAQRLQKTVSSIQWIFSDKLLSNLNVLPVVSCDFGVIITLLTQLSSVEIMKSNSQPSQPNDHVIIINKKKNESRENLIGSLDKAGQKLSITLERIWESAASVLWDHVLSGLADLSNQQTLSVSKESSGNYSDLIAEAERSAYPNMLPINDNVLTAVSIIQDSFNYRHHACVCQVD</sequence>
<evidence type="ECO:0000256" key="2">
    <source>
        <dbReference type="ARBA" id="ARBA00023098"/>
    </source>
</evidence>
<dbReference type="EMBL" id="UZAL01032644">
    <property type="protein sequence ID" value="VDP61421.1"/>
    <property type="molecule type" value="Genomic_DNA"/>
</dbReference>
<evidence type="ECO:0000313" key="3">
    <source>
        <dbReference type="EMBL" id="VDP61421.1"/>
    </source>
</evidence>
<keyword evidence="4" id="KW-1185">Reference proteome</keyword>
<dbReference type="InterPro" id="IPR039034">
    <property type="entry name" value="INPP4"/>
</dbReference>
<accession>A0A183PE51</accession>